<dbReference type="InterPro" id="IPR050613">
    <property type="entry name" value="Sec_Metabolite_Reg"/>
</dbReference>
<sequence>MNDIDTTLTGDVRDSALSLDPQTSGQKPKTRSCQLCHQRKIRCDKTLPCSNCVRGHTSCHYPGNERKARRPHKTTITDVASRVTKLERVIAAMSNHHGIATEAAATTEGQAFHTHDGAGISRCSEVTIANHPETREKRESSTEELLVQDGESSCYVNEVLLSRVLDEERALQSTIGTLKEDITGPSNTVDLIDIGMPFSHFKKPALGDKIRLPSRRYAIQLWRTYIENVDPMGKILHIPTMEAALFGAANNAADVDSDLSALLFSIYFAATTSLESSVVARIYSDEKGCLLSRFKEGLEQCLAGSNFLAHPTMKSLQAMAIYLRSLRAYDLGRSSWTLFGLAMRSAQSVGLHRDGSNFKLPPFETEMRRRLWWFLWSIEAREAEDHGISVSDYMIDLSGTRFPSNLDDGDLYPGMTELPASKPTWTAMTFSLATWETSLLIYRTMSSSSSGSSHMLSREQLLRDHLTHLEEAYLKHCNPDIPVQRAAILMGRLLSAKASFITQQQELKRIFDPAQPASTATEESLITACQILEMNIQLQTEEILRDFQWVFVTYTQYHPLLYVLWHLYIKPTGPNVDRAWATVLQAFEIASRRESSAEGGSKWSMVQILKQKACRRTQESAEQQLTVAGSGRCVASSTPSALDDIQNPSLWDMDTMDISDWNNLTDNFNVYDFEG</sequence>
<dbReference type="GO" id="GO:0003677">
    <property type="term" value="F:DNA binding"/>
    <property type="evidence" value="ECO:0007669"/>
    <property type="project" value="InterPro"/>
</dbReference>
<dbReference type="GO" id="GO:0008270">
    <property type="term" value="F:zinc ion binding"/>
    <property type="evidence" value="ECO:0007669"/>
    <property type="project" value="InterPro"/>
</dbReference>
<dbReference type="PROSITE" id="PS50048">
    <property type="entry name" value="ZN2_CY6_FUNGAL_2"/>
    <property type="match status" value="1"/>
</dbReference>
<dbReference type="CDD" id="cd00067">
    <property type="entry name" value="GAL4"/>
    <property type="match status" value="1"/>
</dbReference>
<dbReference type="GO" id="GO:0005634">
    <property type="term" value="C:nucleus"/>
    <property type="evidence" value="ECO:0007669"/>
    <property type="project" value="UniProtKB-SubCell"/>
</dbReference>
<dbReference type="PROSITE" id="PS00463">
    <property type="entry name" value="ZN2_CY6_FUNGAL_1"/>
    <property type="match status" value="1"/>
</dbReference>
<dbReference type="Pfam" id="PF04082">
    <property type="entry name" value="Fungal_trans"/>
    <property type="match status" value="1"/>
</dbReference>
<dbReference type="GeneID" id="28844077"/>
<dbReference type="SMART" id="SM00066">
    <property type="entry name" value="GAL4"/>
    <property type="match status" value="1"/>
</dbReference>
<dbReference type="PANTHER" id="PTHR31001">
    <property type="entry name" value="UNCHARACTERIZED TRANSCRIPTIONAL REGULATORY PROTEIN"/>
    <property type="match status" value="1"/>
</dbReference>
<evidence type="ECO:0000259" key="4">
    <source>
        <dbReference type="PROSITE" id="PS50048"/>
    </source>
</evidence>
<dbReference type="AlphaFoldDB" id="A0A1B8G682"/>
<dbReference type="InterPro" id="IPR036864">
    <property type="entry name" value="Zn2-C6_fun-type_DNA-bd_sf"/>
</dbReference>
<organism evidence="5 6">
    <name type="scientific">Pseudogymnoascus verrucosus</name>
    <dbReference type="NCBI Taxonomy" id="342668"/>
    <lineage>
        <taxon>Eukaryota</taxon>
        <taxon>Fungi</taxon>
        <taxon>Dikarya</taxon>
        <taxon>Ascomycota</taxon>
        <taxon>Pezizomycotina</taxon>
        <taxon>Leotiomycetes</taxon>
        <taxon>Thelebolales</taxon>
        <taxon>Thelebolaceae</taxon>
        <taxon>Pseudogymnoascus</taxon>
    </lineage>
</organism>
<keyword evidence="3" id="KW-0539">Nucleus</keyword>
<gene>
    <name evidence="5" type="ORF">VE01_10691</name>
</gene>
<dbReference type="STRING" id="342668.A0A1B8G682"/>
<accession>A0A1B8G682</accession>
<dbReference type="CDD" id="cd12148">
    <property type="entry name" value="fungal_TF_MHR"/>
    <property type="match status" value="1"/>
</dbReference>
<keyword evidence="2" id="KW-0479">Metal-binding</keyword>
<reference evidence="5 6" key="1">
    <citation type="submission" date="2016-03" db="EMBL/GenBank/DDBJ databases">
        <title>Comparative genomics of Pseudogymnoascus destructans, the fungus causing white-nose syndrome of bats.</title>
        <authorList>
            <person name="Palmer J.M."/>
            <person name="Drees K.P."/>
            <person name="Foster J.T."/>
            <person name="Lindner D.L."/>
        </authorList>
    </citation>
    <scope>NUCLEOTIDE SEQUENCE [LARGE SCALE GENOMIC DNA]</scope>
    <source>
        <strain evidence="5 6">UAMH 10579</strain>
    </source>
</reference>
<dbReference type="InterPro" id="IPR001138">
    <property type="entry name" value="Zn2Cys6_DnaBD"/>
</dbReference>
<evidence type="ECO:0000313" key="5">
    <source>
        <dbReference type="EMBL" id="OBT91341.2"/>
    </source>
</evidence>
<dbReference type="GO" id="GO:0000981">
    <property type="term" value="F:DNA-binding transcription factor activity, RNA polymerase II-specific"/>
    <property type="evidence" value="ECO:0007669"/>
    <property type="project" value="InterPro"/>
</dbReference>
<dbReference type="SMART" id="SM00906">
    <property type="entry name" value="Fungal_trans"/>
    <property type="match status" value="1"/>
</dbReference>
<proteinExistence type="predicted"/>
<evidence type="ECO:0000256" key="3">
    <source>
        <dbReference type="ARBA" id="ARBA00023242"/>
    </source>
</evidence>
<evidence type="ECO:0000256" key="1">
    <source>
        <dbReference type="ARBA" id="ARBA00004123"/>
    </source>
</evidence>
<comment type="subcellular location">
    <subcellularLocation>
        <location evidence="1">Nucleus</location>
    </subcellularLocation>
</comment>
<dbReference type="RefSeq" id="XP_018125074.2">
    <property type="nucleotide sequence ID" value="XM_018280083.2"/>
</dbReference>
<dbReference type="Gene3D" id="4.10.240.10">
    <property type="entry name" value="Zn(2)-C6 fungal-type DNA-binding domain"/>
    <property type="match status" value="1"/>
</dbReference>
<feature type="domain" description="Zn(2)-C6 fungal-type" evidence="4">
    <location>
        <begin position="32"/>
        <end position="61"/>
    </location>
</feature>
<dbReference type="PANTHER" id="PTHR31001:SF57">
    <property type="entry name" value="ZN(II)2CYS6 TRANSCRIPTION FACTOR (EUROFUNG)"/>
    <property type="match status" value="1"/>
</dbReference>
<dbReference type="Proteomes" id="UP000091956">
    <property type="component" value="Unassembled WGS sequence"/>
</dbReference>
<dbReference type="EMBL" id="KV460303">
    <property type="protein sequence ID" value="OBT91341.2"/>
    <property type="molecule type" value="Genomic_DNA"/>
</dbReference>
<protein>
    <recommendedName>
        <fullName evidence="4">Zn(2)-C6 fungal-type domain-containing protein</fullName>
    </recommendedName>
</protein>
<dbReference type="GO" id="GO:0006351">
    <property type="term" value="P:DNA-templated transcription"/>
    <property type="evidence" value="ECO:0007669"/>
    <property type="project" value="InterPro"/>
</dbReference>
<evidence type="ECO:0000256" key="2">
    <source>
        <dbReference type="ARBA" id="ARBA00022723"/>
    </source>
</evidence>
<name>A0A1B8G682_9PEZI</name>
<dbReference type="InterPro" id="IPR007219">
    <property type="entry name" value="XnlR_reg_dom"/>
</dbReference>
<dbReference type="SUPFAM" id="SSF57701">
    <property type="entry name" value="Zn2/Cys6 DNA-binding domain"/>
    <property type="match status" value="1"/>
</dbReference>
<evidence type="ECO:0000313" key="6">
    <source>
        <dbReference type="Proteomes" id="UP000091956"/>
    </source>
</evidence>
<dbReference type="Pfam" id="PF00172">
    <property type="entry name" value="Zn_clus"/>
    <property type="match status" value="1"/>
</dbReference>
<reference evidence="6" key="2">
    <citation type="journal article" date="2018" name="Nat. Commun.">
        <title>Extreme sensitivity to ultraviolet light in the fungal pathogen causing white-nose syndrome of bats.</title>
        <authorList>
            <person name="Palmer J.M."/>
            <person name="Drees K.P."/>
            <person name="Foster J.T."/>
            <person name="Lindner D.L."/>
        </authorList>
    </citation>
    <scope>NUCLEOTIDE SEQUENCE [LARGE SCALE GENOMIC DNA]</scope>
    <source>
        <strain evidence="6">UAMH 10579</strain>
    </source>
</reference>
<keyword evidence="6" id="KW-1185">Reference proteome</keyword>